<keyword evidence="3" id="KW-1185">Reference proteome</keyword>
<evidence type="ECO:0000313" key="2">
    <source>
        <dbReference type="EMBL" id="SEU15855.1"/>
    </source>
</evidence>
<gene>
    <name evidence="1" type="ORF">FH5T_19850</name>
    <name evidence="2" type="ORF">SAMN05444285_16212</name>
</gene>
<evidence type="ECO:0000313" key="3">
    <source>
        <dbReference type="Proteomes" id="UP000023772"/>
    </source>
</evidence>
<name>X5E3B7_9BACT</name>
<dbReference type="EMBL" id="CP007451">
    <property type="protein sequence ID" value="AHW61116.1"/>
    <property type="molecule type" value="Genomic_DNA"/>
</dbReference>
<dbReference type="STRING" id="1168034.FH5T_19850"/>
<dbReference type="eggNOG" id="ENOG50335TD">
    <property type="taxonomic scope" value="Bacteria"/>
</dbReference>
<dbReference type="KEGG" id="dori:FH5T_19850"/>
<dbReference type="Proteomes" id="UP000023772">
    <property type="component" value="Chromosome"/>
</dbReference>
<dbReference type="AlphaFoldDB" id="X5E3B7"/>
<reference evidence="1 3" key="1">
    <citation type="submission" date="2014-03" db="EMBL/GenBank/DDBJ databases">
        <title>Complete genome sequence of a deeply braunched marine Bacteroidia bacterium Draconibacterium orientale type strain FH5T.</title>
        <authorList>
            <person name="Li X."/>
            <person name="Wang X."/>
            <person name="Xie Z."/>
            <person name="Du Z."/>
            <person name="Chen G."/>
        </authorList>
    </citation>
    <scope>NUCLEOTIDE SEQUENCE [LARGE SCALE GENOMIC DNA]</scope>
    <source>
        <strain evidence="1 3">FH5</strain>
    </source>
</reference>
<evidence type="ECO:0000313" key="4">
    <source>
        <dbReference type="Proteomes" id="UP000181981"/>
    </source>
</evidence>
<accession>X5E3B7</accession>
<dbReference type="RefSeq" id="WP_051568049.1">
    <property type="nucleotide sequence ID" value="NZ_FOHT01000062.1"/>
</dbReference>
<protein>
    <submittedName>
        <fullName evidence="2">Uncharacterized protein</fullName>
    </submittedName>
</protein>
<dbReference type="Proteomes" id="UP000181981">
    <property type="component" value="Unassembled WGS sequence"/>
</dbReference>
<dbReference type="EMBL" id="FOHT01000062">
    <property type="protein sequence ID" value="SEU15855.1"/>
    <property type="molecule type" value="Genomic_DNA"/>
</dbReference>
<dbReference type="HOGENOM" id="CLU_139740_0_0_10"/>
<reference evidence="2 4" key="2">
    <citation type="submission" date="2016-10" db="EMBL/GenBank/DDBJ databases">
        <authorList>
            <person name="de Groot N.N."/>
        </authorList>
    </citation>
    <scope>NUCLEOTIDE SEQUENCE [LARGE SCALE GENOMIC DNA]</scope>
    <source>
        <strain evidence="2 4">DSM 25947</strain>
    </source>
</reference>
<organism evidence="2 4">
    <name type="scientific">Draconibacterium orientale</name>
    <dbReference type="NCBI Taxonomy" id="1168034"/>
    <lineage>
        <taxon>Bacteria</taxon>
        <taxon>Pseudomonadati</taxon>
        <taxon>Bacteroidota</taxon>
        <taxon>Bacteroidia</taxon>
        <taxon>Marinilabiliales</taxon>
        <taxon>Prolixibacteraceae</taxon>
        <taxon>Draconibacterium</taxon>
    </lineage>
</organism>
<proteinExistence type="predicted"/>
<dbReference type="OrthoDB" id="7875217at2"/>
<sequence>MNWNQLKNKIYLWDGGWLDIYVHDISREDWEAWVRYVNQNFRIEWYNGKAEKDENKIDINVIREFWDGNHDLTSTAKVYIDNIQVNAHFFDDTELENDIDPREFKNIEDHNKLIEYLKELSLRLEKEVTVTPENCPEIVLMKVNGESIEIRTDSDPEKWPLRIKK</sequence>
<evidence type="ECO:0000313" key="1">
    <source>
        <dbReference type="EMBL" id="AHW61116.1"/>
    </source>
</evidence>